<name>A0ABT4QLT4_9BACL</name>
<dbReference type="RefSeq" id="WP_269886351.1">
    <property type="nucleotide sequence ID" value="NZ_JAQAGZ010000059.1"/>
</dbReference>
<evidence type="ECO:0000313" key="1">
    <source>
        <dbReference type="EMBL" id="MCZ8517824.1"/>
    </source>
</evidence>
<comment type="caution">
    <text evidence="1">The sequence shown here is derived from an EMBL/GenBank/DDBJ whole genome shotgun (WGS) entry which is preliminary data.</text>
</comment>
<organism evidence="1 2">
    <name type="scientific">Paenibacillus gyeongsangnamensis</name>
    <dbReference type="NCBI Taxonomy" id="3388067"/>
    <lineage>
        <taxon>Bacteria</taxon>
        <taxon>Bacillati</taxon>
        <taxon>Bacillota</taxon>
        <taxon>Bacilli</taxon>
        <taxon>Bacillales</taxon>
        <taxon>Paenibacillaceae</taxon>
        <taxon>Paenibacillus</taxon>
    </lineage>
</organism>
<protein>
    <submittedName>
        <fullName evidence="1">Uncharacterized protein</fullName>
    </submittedName>
</protein>
<proteinExistence type="predicted"/>
<keyword evidence="2" id="KW-1185">Reference proteome</keyword>
<dbReference type="PROSITE" id="PS51257">
    <property type="entry name" value="PROKAR_LIPOPROTEIN"/>
    <property type="match status" value="1"/>
</dbReference>
<reference evidence="1 2" key="1">
    <citation type="submission" date="2022-12" db="EMBL/GenBank/DDBJ databases">
        <title>Draft genome sequence of Paenibacillus sp. dW9.</title>
        <authorList>
            <person name="Choi E.-W."/>
            <person name="Kim D.-U."/>
        </authorList>
    </citation>
    <scope>NUCLEOTIDE SEQUENCE [LARGE SCALE GENOMIC DNA]</scope>
    <source>
        <strain evidence="2">dW9</strain>
    </source>
</reference>
<gene>
    <name evidence="1" type="ORF">O9H85_37195</name>
</gene>
<sequence length="196" mass="21617">MKRFFSYSSVLVSALIFLLLCGCVNNYTNIVYFNFDTGVNPQQVYVRYSDGTVTNGTGSGPKTTFSVNTDSKSIVGAYLYDGNVSWVPDYSYDQNRPNSVLVTLNSTTITKPSNPAVYAVQTSQQNDPNNNGFVDVTYALYDANLNPVDDRTEVFAQSNTTFYNNDTKDTNSSYKITQTSQSEISLKPLINKAVSG</sequence>
<accession>A0ABT4QLT4</accession>
<dbReference type="EMBL" id="JAQAGZ010000059">
    <property type="protein sequence ID" value="MCZ8517824.1"/>
    <property type="molecule type" value="Genomic_DNA"/>
</dbReference>
<dbReference type="Proteomes" id="UP001527882">
    <property type="component" value="Unassembled WGS sequence"/>
</dbReference>
<evidence type="ECO:0000313" key="2">
    <source>
        <dbReference type="Proteomes" id="UP001527882"/>
    </source>
</evidence>